<dbReference type="Pfam" id="PF05638">
    <property type="entry name" value="T6SS_HCP"/>
    <property type="match status" value="1"/>
</dbReference>
<dbReference type="EMBL" id="CP012402">
    <property type="protein sequence ID" value="ALG72573.1"/>
    <property type="molecule type" value="Genomic_DNA"/>
</dbReference>
<dbReference type="InterPro" id="IPR008514">
    <property type="entry name" value="T6SS_Hcp"/>
</dbReference>
<dbReference type="PANTHER" id="PTHR36152:SF1">
    <property type="entry name" value="UBIQUITIN-LIKE DOMAIN-CONTAINING PROTEIN"/>
    <property type="match status" value="1"/>
</dbReference>
<dbReference type="PANTHER" id="PTHR36152">
    <property type="entry name" value="CYTOPLASMIC PROTEIN-RELATED"/>
    <property type="match status" value="1"/>
</dbReference>
<proteinExistence type="predicted"/>
<dbReference type="KEGG" id="ati:AL072_16070"/>
<reference evidence="1 2" key="2">
    <citation type="journal article" date="2016" name="Genome Announc.">
        <title>Complete Genome Sequence of a Strain of Azospirillum thiophilum Isolated from a Sulfide Spring.</title>
        <authorList>
            <person name="Fomenkov A."/>
            <person name="Vincze T."/>
            <person name="Grabovich M."/>
            <person name="Anton B.P."/>
            <person name="Dubinina G."/>
            <person name="Orlova M."/>
            <person name="Belousova E."/>
            <person name="Roberts R.J."/>
        </authorList>
    </citation>
    <scope>NUCLEOTIDE SEQUENCE [LARGE SCALE GENOMIC DNA]</scope>
    <source>
        <strain evidence="1 2">BV-S</strain>
    </source>
</reference>
<dbReference type="InterPro" id="IPR053165">
    <property type="entry name" value="HSI-I_assembly_Hcp1"/>
</dbReference>
<name>A0AAC8W015_9PROT</name>
<accession>A0AAC8W015</accession>
<dbReference type="Gene3D" id="2.30.110.20">
    <property type="entry name" value="Hcp1-like"/>
    <property type="match status" value="1"/>
</dbReference>
<keyword evidence="2" id="KW-1185">Reference proteome</keyword>
<organism evidence="1 2">
    <name type="scientific">Azospirillum thiophilum</name>
    <dbReference type="NCBI Taxonomy" id="528244"/>
    <lineage>
        <taxon>Bacteria</taxon>
        <taxon>Pseudomonadati</taxon>
        <taxon>Pseudomonadota</taxon>
        <taxon>Alphaproteobacteria</taxon>
        <taxon>Rhodospirillales</taxon>
        <taxon>Azospirillaceae</taxon>
        <taxon>Azospirillum</taxon>
    </lineage>
</organism>
<dbReference type="AlphaFoldDB" id="A0AAC8W015"/>
<protein>
    <recommendedName>
        <fullName evidence="3">Type VI secretion system tube protein Hcp</fullName>
    </recommendedName>
</protein>
<dbReference type="RefSeq" id="WP_045583202.1">
    <property type="nucleotide sequence ID" value="NZ_CP012402.1"/>
</dbReference>
<reference evidence="2" key="1">
    <citation type="submission" date="2015-08" db="EMBL/GenBank/DDBJ databases">
        <title>Complete Genome Sequence of Azospirillum thiophilum BV-S.</title>
        <authorList>
            <person name="Fomenkov A."/>
            <person name="Vincze T."/>
            <person name="Grabovich M."/>
            <person name="Dubinina G."/>
            <person name="Orlova M."/>
            <person name="Belousova E."/>
            <person name="Roberts R.J."/>
        </authorList>
    </citation>
    <scope>NUCLEOTIDE SEQUENCE [LARGE SCALE GENOMIC DNA]</scope>
    <source>
        <strain evidence="2">BV-S</strain>
    </source>
</reference>
<gene>
    <name evidence="1" type="ORF">AL072_16070</name>
</gene>
<sequence>MDAIIMKIGDKFAIEGESTLDGHAKQIDLIAVEHEITLPVTFDKSGNSRTRGRSQHGDIIINKYLDKASAKLLEACSKGVDLGKVQLYYARTLEGKFELFWEVEITDVYVSSVKNVSRRGQDLPQETVTLNYTSIKWTYSLYNNQGTKDGSVSAGWDLAQNKAA</sequence>
<dbReference type="Proteomes" id="UP000069935">
    <property type="component" value="Chromosome 2"/>
</dbReference>
<dbReference type="NCBIfam" id="TIGR03344">
    <property type="entry name" value="VI_effect_Hcp1"/>
    <property type="match status" value="1"/>
</dbReference>
<evidence type="ECO:0000313" key="1">
    <source>
        <dbReference type="EMBL" id="ALG72573.1"/>
    </source>
</evidence>
<evidence type="ECO:0008006" key="3">
    <source>
        <dbReference type="Google" id="ProtNLM"/>
    </source>
</evidence>
<dbReference type="InterPro" id="IPR036624">
    <property type="entry name" value="Hcp1-lik_sf"/>
</dbReference>
<dbReference type="SUPFAM" id="SSF141452">
    <property type="entry name" value="Hcp1-like"/>
    <property type="match status" value="1"/>
</dbReference>
<evidence type="ECO:0000313" key="2">
    <source>
        <dbReference type="Proteomes" id="UP000069935"/>
    </source>
</evidence>